<evidence type="ECO:0000313" key="2">
    <source>
        <dbReference type="Proteomes" id="UP000192411"/>
    </source>
</evidence>
<dbReference type="Gene3D" id="1.20.120.450">
    <property type="entry name" value="dinb family like domain"/>
    <property type="match status" value="1"/>
</dbReference>
<dbReference type="STRING" id="75922.BST47_06470"/>
<organism evidence="1 2">
    <name type="scientific">Mycolicibacterium tusciae</name>
    <dbReference type="NCBI Taxonomy" id="75922"/>
    <lineage>
        <taxon>Bacteria</taxon>
        <taxon>Bacillati</taxon>
        <taxon>Actinomycetota</taxon>
        <taxon>Actinomycetes</taxon>
        <taxon>Mycobacteriales</taxon>
        <taxon>Mycobacteriaceae</taxon>
        <taxon>Mycolicibacterium</taxon>
    </lineage>
</organism>
<keyword evidence="2" id="KW-1185">Reference proteome</keyword>
<name>A0A1X0JV62_9MYCO</name>
<accession>A0A1X0JV62</accession>
<dbReference type="Pfam" id="PF04978">
    <property type="entry name" value="MST"/>
    <property type="match status" value="1"/>
</dbReference>
<dbReference type="AlphaFoldDB" id="A0A1X0JV62"/>
<dbReference type="RefSeq" id="WP_083124477.1">
    <property type="nucleotide sequence ID" value="NZ_MVIM01000003.1"/>
</dbReference>
<evidence type="ECO:0008006" key="3">
    <source>
        <dbReference type="Google" id="ProtNLM"/>
    </source>
</evidence>
<gene>
    <name evidence="1" type="ORF">BST47_06470</name>
</gene>
<protein>
    <recommendedName>
        <fullName evidence="3">DinB family protein</fullName>
    </recommendedName>
</protein>
<sequence>MPGMPPPAADERQTLIEFLRFNQEAFFSAAYGLTDEQARSTPSVSALSIGGLIKHAANVQKGWVDRASAAPEMPPRDDRPIEELMAEYADQYVMREDETLADLLGALATQNAETLRVFGQADLDTPVPVPHEVPWFPHDIDNWSVRWVAMHLIEELARHAGHADIIRESIDNATMYELMAANEGWPETDFIKRWRPRQDAAT</sequence>
<reference evidence="1 2" key="1">
    <citation type="submission" date="2017-02" db="EMBL/GenBank/DDBJ databases">
        <title>The new phylogeny of genus Mycobacterium.</title>
        <authorList>
            <person name="Tortoli E."/>
            <person name="Trovato A."/>
            <person name="Cirillo D.M."/>
        </authorList>
    </citation>
    <scope>NUCLEOTIDE SEQUENCE [LARGE SCALE GENOMIC DNA]</scope>
    <source>
        <strain evidence="1 2">DSM 44338</strain>
    </source>
</reference>
<dbReference type="SUPFAM" id="SSF109854">
    <property type="entry name" value="DinB/YfiT-like putative metalloenzymes"/>
    <property type="match status" value="1"/>
</dbReference>
<dbReference type="InterPro" id="IPR007061">
    <property type="entry name" value="MST-like"/>
</dbReference>
<proteinExistence type="predicted"/>
<dbReference type="InterPro" id="IPR034660">
    <property type="entry name" value="DinB/YfiT-like"/>
</dbReference>
<evidence type="ECO:0000313" key="1">
    <source>
        <dbReference type="EMBL" id="ORB66738.1"/>
    </source>
</evidence>
<dbReference type="EMBL" id="MVIM01000003">
    <property type="protein sequence ID" value="ORB66738.1"/>
    <property type="molecule type" value="Genomic_DNA"/>
</dbReference>
<dbReference type="OrthoDB" id="4548523at2"/>
<dbReference type="Proteomes" id="UP000192411">
    <property type="component" value="Unassembled WGS sequence"/>
</dbReference>
<comment type="caution">
    <text evidence="1">The sequence shown here is derived from an EMBL/GenBank/DDBJ whole genome shotgun (WGS) entry which is preliminary data.</text>
</comment>